<evidence type="ECO:0000256" key="1">
    <source>
        <dbReference type="SAM" id="MobiDB-lite"/>
    </source>
</evidence>
<dbReference type="Proteomes" id="UP000784294">
    <property type="component" value="Unassembled WGS sequence"/>
</dbReference>
<feature type="compositionally biased region" description="Polar residues" evidence="1">
    <location>
        <begin position="40"/>
        <end position="77"/>
    </location>
</feature>
<dbReference type="EMBL" id="CAAALY010264083">
    <property type="protein sequence ID" value="VEL40218.1"/>
    <property type="molecule type" value="Genomic_DNA"/>
</dbReference>
<comment type="caution">
    <text evidence="2">The sequence shown here is derived from an EMBL/GenBank/DDBJ whole genome shotgun (WGS) entry which is preliminary data.</text>
</comment>
<dbReference type="AlphaFoldDB" id="A0A3S5AXL6"/>
<evidence type="ECO:0000313" key="3">
    <source>
        <dbReference type="Proteomes" id="UP000784294"/>
    </source>
</evidence>
<protein>
    <submittedName>
        <fullName evidence="2">Uncharacterized protein</fullName>
    </submittedName>
</protein>
<gene>
    <name evidence="2" type="ORF">PXEA_LOCUS33658</name>
</gene>
<name>A0A3S5AXL6_9PLAT</name>
<evidence type="ECO:0000313" key="2">
    <source>
        <dbReference type="EMBL" id="VEL40218.1"/>
    </source>
</evidence>
<accession>A0A3S5AXL6</accession>
<feature type="region of interest" description="Disordered" evidence="1">
    <location>
        <begin position="1"/>
        <end position="77"/>
    </location>
</feature>
<organism evidence="2 3">
    <name type="scientific">Protopolystoma xenopodis</name>
    <dbReference type="NCBI Taxonomy" id="117903"/>
    <lineage>
        <taxon>Eukaryota</taxon>
        <taxon>Metazoa</taxon>
        <taxon>Spiralia</taxon>
        <taxon>Lophotrochozoa</taxon>
        <taxon>Platyhelminthes</taxon>
        <taxon>Monogenea</taxon>
        <taxon>Polyopisthocotylea</taxon>
        <taxon>Polystomatidea</taxon>
        <taxon>Polystomatidae</taxon>
        <taxon>Protopolystoma</taxon>
    </lineage>
</organism>
<reference evidence="2" key="1">
    <citation type="submission" date="2018-11" db="EMBL/GenBank/DDBJ databases">
        <authorList>
            <consortium name="Pathogen Informatics"/>
        </authorList>
    </citation>
    <scope>NUCLEOTIDE SEQUENCE</scope>
</reference>
<sequence length="226" mass="26223">MNVPSNGQLVKRNSPSSSSGLDYTLSSPNTFTRDGRNKLRNSVSMNIPSNRQLVKRNSPSSSGGLDHTLSSPNTFTRDGSKFNNDDIISDDVCRVAYESLASFYRNLRKIIQKQRQHECSSQSTAGQKEFAVVFWWNRPSILLTQHSLERQLGSTLMIYCSDDVRHMTYEILAPLYRNRRKFTRKQHQHECSIQSRADQDRFAVVFWWNRSSNLFTHLFHSRWKQA</sequence>
<feature type="compositionally biased region" description="Low complexity" evidence="1">
    <location>
        <begin position="14"/>
        <end position="28"/>
    </location>
</feature>
<feature type="compositionally biased region" description="Polar residues" evidence="1">
    <location>
        <begin position="1"/>
        <end position="13"/>
    </location>
</feature>
<keyword evidence="3" id="KW-1185">Reference proteome</keyword>
<proteinExistence type="predicted"/>